<dbReference type="Pfam" id="PF00075">
    <property type="entry name" value="RNase_H"/>
    <property type="match status" value="1"/>
</dbReference>
<reference evidence="13 14" key="1">
    <citation type="submission" date="2024-06" db="EMBL/GenBank/DDBJ databases">
        <title>The Natural Products Discovery Center: Release of the First 8490 Sequenced Strains for Exploring Actinobacteria Biosynthetic Diversity.</title>
        <authorList>
            <person name="Kalkreuter E."/>
            <person name="Kautsar S.A."/>
            <person name="Yang D."/>
            <person name="Bader C.D."/>
            <person name="Teijaro C.N."/>
            <person name="Fluegel L."/>
            <person name="Davis C.M."/>
            <person name="Simpson J.R."/>
            <person name="Lauterbach L."/>
            <person name="Steele A.D."/>
            <person name="Gui C."/>
            <person name="Meng S."/>
            <person name="Li G."/>
            <person name="Viehrig K."/>
            <person name="Ye F."/>
            <person name="Su P."/>
            <person name="Kiefer A.F."/>
            <person name="Nichols A."/>
            <person name="Cepeda A.J."/>
            <person name="Yan W."/>
            <person name="Fan B."/>
            <person name="Jiang Y."/>
            <person name="Adhikari A."/>
            <person name="Zheng C.-J."/>
            <person name="Schuster L."/>
            <person name="Cowan T.M."/>
            <person name="Smanski M.J."/>
            <person name="Chevrette M.G."/>
            <person name="De Carvalho L.P.S."/>
            <person name="Shen B."/>
        </authorList>
    </citation>
    <scope>NUCLEOTIDE SEQUENCE [LARGE SCALE GENOMIC DNA]</scope>
    <source>
        <strain evidence="13 14">NPDC077434</strain>
    </source>
</reference>
<feature type="domain" description="RNase H type-1" evidence="12">
    <location>
        <begin position="1"/>
        <end position="138"/>
    </location>
</feature>
<keyword evidence="9 10" id="KW-0460">Magnesium</keyword>
<accession>A0ABV3LKN6</accession>
<evidence type="ECO:0000256" key="7">
    <source>
        <dbReference type="ARBA" id="ARBA00022759"/>
    </source>
</evidence>
<evidence type="ECO:0000256" key="1">
    <source>
        <dbReference type="ARBA" id="ARBA00000077"/>
    </source>
</evidence>
<comment type="catalytic activity">
    <reaction evidence="1 10">
        <text>Endonucleolytic cleavage to 5'-phosphomonoester.</text>
        <dbReference type="EC" id="3.1.26.4"/>
    </reaction>
</comment>
<comment type="function">
    <text evidence="10">Endonuclease that specifically degrades the RNA of RNA-DNA hybrids.</text>
</comment>
<comment type="caution">
    <text evidence="13">The sequence shown here is derived from an EMBL/GenBank/DDBJ whole genome shotgun (WGS) entry which is preliminary data.</text>
</comment>
<evidence type="ECO:0000313" key="14">
    <source>
        <dbReference type="Proteomes" id="UP001553715"/>
    </source>
</evidence>
<keyword evidence="10" id="KW-0963">Cytoplasm</keyword>
<evidence type="ECO:0000256" key="10">
    <source>
        <dbReference type="HAMAP-Rule" id="MF_00042"/>
    </source>
</evidence>
<feature type="binding site" evidence="10">
    <location>
        <position position="8"/>
    </location>
    <ligand>
        <name>Mg(2+)</name>
        <dbReference type="ChEBI" id="CHEBI:18420"/>
        <label>1</label>
    </ligand>
</feature>
<sequence>MTIIAAADGSALGNPGPNGWAWYIDDANWAAGGSPHGTNNQGELQAVLELLRATAGTDEPLLIMCDSKYVIDSITKWMPGWKRRGWRKADGAPVLNRELMESLDDAMHGRDVRFEWVKGHAGHDLNEAADERANGAARAYQAKQEPRRGPGFTMATDAGAAVAASAAVAAGAHQPVPEPVEGPGTPTAHPSVPEPVEGPGTPTAHQPVPEPVEGPGTPTAHPSVPEPVEGPGTPMTLPLWAEASDLLDGLDDAADVAPVELHVTLSSAELSRLRSRAEAQGISLEDALRRLI</sequence>
<feature type="binding site" evidence="10">
    <location>
        <position position="66"/>
    </location>
    <ligand>
        <name>Mg(2+)</name>
        <dbReference type="ChEBI" id="CHEBI:18420"/>
        <label>1</label>
    </ligand>
</feature>
<organism evidence="13 14">
    <name type="scientific">Microbacterium profundi</name>
    <dbReference type="NCBI Taxonomy" id="450380"/>
    <lineage>
        <taxon>Bacteria</taxon>
        <taxon>Bacillati</taxon>
        <taxon>Actinomycetota</taxon>
        <taxon>Actinomycetes</taxon>
        <taxon>Micrococcales</taxon>
        <taxon>Microbacteriaceae</taxon>
        <taxon>Microbacterium</taxon>
    </lineage>
</organism>
<name>A0ABV3LKN6_9MICO</name>
<dbReference type="EMBL" id="JBFBMH010000032">
    <property type="protein sequence ID" value="MEW1976485.1"/>
    <property type="molecule type" value="Genomic_DNA"/>
</dbReference>
<evidence type="ECO:0000256" key="8">
    <source>
        <dbReference type="ARBA" id="ARBA00022801"/>
    </source>
</evidence>
<evidence type="ECO:0000256" key="2">
    <source>
        <dbReference type="ARBA" id="ARBA00005300"/>
    </source>
</evidence>
<dbReference type="Proteomes" id="UP001553715">
    <property type="component" value="Unassembled WGS sequence"/>
</dbReference>
<comment type="subunit">
    <text evidence="3 10">Monomer.</text>
</comment>
<comment type="similarity">
    <text evidence="2 10">Belongs to the RNase H family.</text>
</comment>
<evidence type="ECO:0000256" key="4">
    <source>
        <dbReference type="ARBA" id="ARBA00012180"/>
    </source>
</evidence>
<proteinExistence type="inferred from homology"/>
<feature type="binding site" evidence="10">
    <location>
        <position position="8"/>
    </location>
    <ligand>
        <name>Mg(2+)</name>
        <dbReference type="ChEBI" id="CHEBI:18420"/>
        <label>2</label>
    </ligand>
</feature>
<feature type="binding site" evidence="10">
    <location>
        <position position="43"/>
    </location>
    <ligand>
        <name>Mg(2+)</name>
        <dbReference type="ChEBI" id="CHEBI:18420"/>
        <label>1</label>
    </ligand>
</feature>
<dbReference type="InterPro" id="IPR022892">
    <property type="entry name" value="RNaseHI"/>
</dbReference>
<keyword evidence="7 10" id="KW-0255">Endonuclease</keyword>
<dbReference type="InterPro" id="IPR002156">
    <property type="entry name" value="RNaseH_domain"/>
</dbReference>
<dbReference type="PANTHER" id="PTHR10642:SF26">
    <property type="entry name" value="RIBONUCLEASE H1"/>
    <property type="match status" value="1"/>
</dbReference>
<keyword evidence="6 10" id="KW-0479">Metal-binding</keyword>
<dbReference type="RefSeq" id="WP_366233390.1">
    <property type="nucleotide sequence ID" value="NZ_JBFBMH010000032.1"/>
</dbReference>
<comment type="cofactor">
    <cofactor evidence="10">
        <name>Mg(2+)</name>
        <dbReference type="ChEBI" id="CHEBI:18420"/>
    </cofactor>
    <text evidence="10">Binds 1 Mg(2+) ion per subunit. May bind a second metal ion at a regulatory site, or after substrate binding.</text>
</comment>
<dbReference type="SUPFAM" id="SSF53098">
    <property type="entry name" value="Ribonuclease H-like"/>
    <property type="match status" value="1"/>
</dbReference>
<dbReference type="PROSITE" id="PS50879">
    <property type="entry name" value="RNASE_H_1"/>
    <property type="match status" value="1"/>
</dbReference>
<feature type="region of interest" description="Disordered" evidence="11">
    <location>
        <begin position="172"/>
        <end position="231"/>
    </location>
</feature>
<dbReference type="InterPro" id="IPR012337">
    <property type="entry name" value="RNaseH-like_sf"/>
</dbReference>
<comment type="subcellular location">
    <subcellularLocation>
        <location evidence="10">Cytoplasm</location>
    </subcellularLocation>
</comment>
<evidence type="ECO:0000256" key="6">
    <source>
        <dbReference type="ARBA" id="ARBA00022723"/>
    </source>
</evidence>
<dbReference type="HAMAP" id="MF_00042">
    <property type="entry name" value="RNase_H"/>
    <property type="match status" value="1"/>
</dbReference>
<dbReference type="InterPro" id="IPR050092">
    <property type="entry name" value="RNase_H"/>
</dbReference>
<dbReference type="EC" id="3.1.26.4" evidence="4 10"/>
<protein>
    <recommendedName>
        <fullName evidence="4 10">Ribonuclease H</fullName>
        <shortName evidence="10">RNase H</shortName>
        <ecNumber evidence="4 10">3.1.26.4</ecNumber>
    </recommendedName>
</protein>
<keyword evidence="14" id="KW-1185">Reference proteome</keyword>
<evidence type="ECO:0000256" key="3">
    <source>
        <dbReference type="ARBA" id="ARBA00011245"/>
    </source>
</evidence>
<evidence type="ECO:0000256" key="11">
    <source>
        <dbReference type="SAM" id="MobiDB-lite"/>
    </source>
</evidence>
<dbReference type="CDD" id="cd09278">
    <property type="entry name" value="RNase_HI_prokaryote_like"/>
    <property type="match status" value="1"/>
</dbReference>
<keyword evidence="5 10" id="KW-0540">Nuclease</keyword>
<evidence type="ECO:0000256" key="5">
    <source>
        <dbReference type="ARBA" id="ARBA00022722"/>
    </source>
</evidence>
<evidence type="ECO:0000313" key="13">
    <source>
        <dbReference type="EMBL" id="MEW1976485.1"/>
    </source>
</evidence>
<evidence type="ECO:0000259" key="12">
    <source>
        <dbReference type="PROSITE" id="PS50879"/>
    </source>
</evidence>
<feature type="binding site" evidence="10">
    <location>
        <position position="130"/>
    </location>
    <ligand>
        <name>Mg(2+)</name>
        <dbReference type="ChEBI" id="CHEBI:18420"/>
        <label>2</label>
    </ligand>
</feature>
<dbReference type="InterPro" id="IPR036397">
    <property type="entry name" value="RNaseH_sf"/>
</dbReference>
<dbReference type="Gene3D" id="3.30.420.10">
    <property type="entry name" value="Ribonuclease H-like superfamily/Ribonuclease H"/>
    <property type="match status" value="1"/>
</dbReference>
<evidence type="ECO:0000256" key="9">
    <source>
        <dbReference type="ARBA" id="ARBA00022842"/>
    </source>
</evidence>
<gene>
    <name evidence="10" type="primary">rnhA</name>
    <name evidence="13" type="ORF">AB0301_15625</name>
</gene>
<dbReference type="PANTHER" id="PTHR10642">
    <property type="entry name" value="RIBONUCLEASE H1"/>
    <property type="match status" value="1"/>
</dbReference>
<keyword evidence="8 10" id="KW-0378">Hydrolase</keyword>